<feature type="compositionally biased region" description="Basic and acidic residues" evidence="1">
    <location>
        <begin position="172"/>
        <end position="188"/>
    </location>
</feature>
<protein>
    <submittedName>
        <fullName evidence="2">Uncharacterized protein</fullName>
    </submittedName>
</protein>
<gene>
    <name evidence="2" type="ORF">K435DRAFT_807330</name>
</gene>
<reference evidence="2 3" key="1">
    <citation type="journal article" date="2019" name="Nat. Ecol. Evol.">
        <title>Megaphylogeny resolves global patterns of mushroom evolution.</title>
        <authorList>
            <person name="Varga T."/>
            <person name="Krizsan K."/>
            <person name="Foldi C."/>
            <person name="Dima B."/>
            <person name="Sanchez-Garcia M."/>
            <person name="Sanchez-Ramirez S."/>
            <person name="Szollosi G.J."/>
            <person name="Szarkandi J.G."/>
            <person name="Papp V."/>
            <person name="Albert L."/>
            <person name="Andreopoulos W."/>
            <person name="Angelini C."/>
            <person name="Antonin V."/>
            <person name="Barry K.W."/>
            <person name="Bougher N.L."/>
            <person name="Buchanan P."/>
            <person name="Buyck B."/>
            <person name="Bense V."/>
            <person name="Catcheside P."/>
            <person name="Chovatia M."/>
            <person name="Cooper J."/>
            <person name="Damon W."/>
            <person name="Desjardin D."/>
            <person name="Finy P."/>
            <person name="Geml J."/>
            <person name="Haridas S."/>
            <person name="Hughes K."/>
            <person name="Justo A."/>
            <person name="Karasinski D."/>
            <person name="Kautmanova I."/>
            <person name="Kiss B."/>
            <person name="Kocsube S."/>
            <person name="Kotiranta H."/>
            <person name="LaButti K.M."/>
            <person name="Lechner B.E."/>
            <person name="Liimatainen K."/>
            <person name="Lipzen A."/>
            <person name="Lukacs Z."/>
            <person name="Mihaltcheva S."/>
            <person name="Morgado L.N."/>
            <person name="Niskanen T."/>
            <person name="Noordeloos M.E."/>
            <person name="Ohm R.A."/>
            <person name="Ortiz-Santana B."/>
            <person name="Ovrebo C."/>
            <person name="Racz N."/>
            <person name="Riley R."/>
            <person name="Savchenko A."/>
            <person name="Shiryaev A."/>
            <person name="Soop K."/>
            <person name="Spirin V."/>
            <person name="Szebenyi C."/>
            <person name="Tomsovsky M."/>
            <person name="Tulloss R.E."/>
            <person name="Uehling J."/>
            <person name="Grigoriev I.V."/>
            <person name="Vagvolgyi C."/>
            <person name="Papp T."/>
            <person name="Martin F.M."/>
            <person name="Miettinen O."/>
            <person name="Hibbett D.S."/>
            <person name="Nagy L.G."/>
        </authorList>
    </citation>
    <scope>NUCLEOTIDE SEQUENCE [LARGE SCALE GENOMIC DNA]</scope>
    <source>
        <strain evidence="2 3">CBS 962.96</strain>
    </source>
</reference>
<sequence>MKGRAIDFNVVGVGSAKTEWYSMKDDTRKHENGKEQDTYDGGRKWYSNLKTKDLKKKKERREGRYEEKERSRGEGKRRRKAEQEEDHLIHSTRYRRVFFGPTIYDRAYTHSPAYAVIGFESRVAATDRLGGEGRGRRIDGKEGEKNEIVWKGGRGKGKLSSNKVEYHSKWEKNNRRAEGMEDSREQERKRKVVNTESERKRLSIRKMEGNAVQRRRRHGERRCIQSASGARSVQSIKFESVFDISVIDECIYHIPVTVTAADTLKERRKKDTEDSFCSMWAEILTVVTVNKNVMRLRTTWIEILIKNHKVIALQQ</sequence>
<feature type="region of interest" description="Disordered" evidence="1">
    <location>
        <begin position="172"/>
        <end position="199"/>
    </location>
</feature>
<evidence type="ECO:0000256" key="1">
    <source>
        <dbReference type="SAM" id="MobiDB-lite"/>
    </source>
</evidence>
<proteinExistence type="predicted"/>
<organism evidence="2 3">
    <name type="scientific">Dendrothele bispora (strain CBS 962.96)</name>
    <dbReference type="NCBI Taxonomy" id="1314807"/>
    <lineage>
        <taxon>Eukaryota</taxon>
        <taxon>Fungi</taxon>
        <taxon>Dikarya</taxon>
        <taxon>Basidiomycota</taxon>
        <taxon>Agaricomycotina</taxon>
        <taxon>Agaricomycetes</taxon>
        <taxon>Agaricomycetidae</taxon>
        <taxon>Agaricales</taxon>
        <taxon>Agaricales incertae sedis</taxon>
        <taxon>Dendrothele</taxon>
    </lineage>
</organism>
<feature type="compositionally biased region" description="Basic and acidic residues" evidence="1">
    <location>
        <begin position="60"/>
        <end position="74"/>
    </location>
</feature>
<evidence type="ECO:0000313" key="2">
    <source>
        <dbReference type="EMBL" id="THU83668.1"/>
    </source>
</evidence>
<name>A0A4S8L6E3_DENBC</name>
<accession>A0A4S8L6E3</accession>
<keyword evidence="3" id="KW-1185">Reference proteome</keyword>
<evidence type="ECO:0000313" key="3">
    <source>
        <dbReference type="Proteomes" id="UP000297245"/>
    </source>
</evidence>
<dbReference type="AlphaFoldDB" id="A0A4S8L6E3"/>
<feature type="region of interest" description="Disordered" evidence="1">
    <location>
        <begin position="50"/>
        <end position="87"/>
    </location>
</feature>
<dbReference type="Proteomes" id="UP000297245">
    <property type="component" value="Unassembled WGS sequence"/>
</dbReference>
<dbReference type="EMBL" id="ML179648">
    <property type="protein sequence ID" value="THU83668.1"/>
    <property type="molecule type" value="Genomic_DNA"/>
</dbReference>